<evidence type="ECO:0000313" key="3">
    <source>
        <dbReference type="Proteomes" id="UP001058974"/>
    </source>
</evidence>
<dbReference type="AlphaFoldDB" id="A0A9D5ALT0"/>
<gene>
    <name evidence="2" type="ORF">KIW84_057981</name>
</gene>
<proteinExistence type="predicted"/>
<organism evidence="2 3">
    <name type="scientific">Pisum sativum</name>
    <name type="common">Garden pea</name>
    <name type="synonym">Lathyrus oleraceus</name>
    <dbReference type="NCBI Taxonomy" id="3888"/>
    <lineage>
        <taxon>Eukaryota</taxon>
        <taxon>Viridiplantae</taxon>
        <taxon>Streptophyta</taxon>
        <taxon>Embryophyta</taxon>
        <taxon>Tracheophyta</taxon>
        <taxon>Spermatophyta</taxon>
        <taxon>Magnoliopsida</taxon>
        <taxon>eudicotyledons</taxon>
        <taxon>Gunneridae</taxon>
        <taxon>Pentapetalae</taxon>
        <taxon>rosids</taxon>
        <taxon>fabids</taxon>
        <taxon>Fabales</taxon>
        <taxon>Fabaceae</taxon>
        <taxon>Papilionoideae</taxon>
        <taxon>50 kb inversion clade</taxon>
        <taxon>NPAAA clade</taxon>
        <taxon>Hologalegina</taxon>
        <taxon>IRL clade</taxon>
        <taxon>Fabeae</taxon>
        <taxon>Lathyrus</taxon>
    </lineage>
</organism>
<name>A0A9D5ALT0_PEA</name>
<dbReference type="Gramene" id="Psat05G0798100-T1">
    <property type="protein sequence ID" value="KAI5413633.1"/>
    <property type="gene ID" value="KIW84_057981"/>
</dbReference>
<dbReference type="EMBL" id="JAMSHJ010000005">
    <property type="protein sequence ID" value="KAI5413633.1"/>
    <property type="molecule type" value="Genomic_DNA"/>
</dbReference>
<protein>
    <submittedName>
        <fullName evidence="2">Uncharacterized protein</fullName>
    </submittedName>
</protein>
<feature type="region of interest" description="Disordered" evidence="1">
    <location>
        <begin position="1"/>
        <end position="27"/>
    </location>
</feature>
<sequence length="210" mass="23521">MASSQSTRPIHSAEPEDQQFVSSAPDNFTYAIDMPSSPCIDATDGGVMRDVKQTCYPTDESPNMHTEKEGKGALCYEPPRFPSTDIPFLNCDLVQSGGDMQQEFSPLGIRQFMISSMNCMTPSRLWDSPSCDVGLVQDEHRVFCQPKSHQPFELLIAMEQLYCNVQQRKINNGNKLFFLNSQCFTGCPQEIAGNASFEDFLLRKLKVLQG</sequence>
<evidence type="ECO:0000313" key="2">
    <source>
        <dbReference type="EMBL" id="KAI5413633.1"/>
    </source>
</evidence>
<keyword evidence="3" id="KW-1185">Reference proteome</keyword>
<accession>A0A9D5ALT0</accession>
<evidence type="ECO:0000256" key="1">
    <source>
        <dbReference type="SAM" id="MobiDB-lite"/>
    </source>
</evidence>
<dbReference type="Proteomes" id="UP001058974">
    <property type="component" value="Chromosome 5"/>
</dbReference>
<comment type="caution">
    <text evidence="2">The sequence shown here is derived from an EMBL/GenBank/DDBJ whole genome shotgun (WGS) entry which is preliminary data.</text>
</comment>
<reference evidence="2 3" key="1">
    <citation type="journal article" date="2022" name="Nat. Genet.">
        <title>Improved pea reference genome and pan-genome highlight genomic features and evolutionary characteristics.</title>
        <authorList>
            <person name="Yang T."/>
            <person name="Liu R."/>
            <person name="Luo Y."/>
            <person name="Hu S."/>
            <person name="Wang D."/>
            <person name="Wang C."/>
            <person name="Pandey M.K."/>
            <person name="Ge S."/>
            <person name="Xu Q."/>
            <person name="Li N."/>
            <person name="Li G."/>
            <person name="Huang Y."/>
            <person name="Saxena R.K."/>
            <person name="Ji Y."/>
            <person name="Li M."/>
            <person name="Yan X."/>
            <person name="He Y."/>
            <person name="Liu Y."/>
            <person name="Wang X."/>
            <person name="Xiang C."/>
            <person name="Varshney R.K."/>
            <person name="Ding H."/>
            <person name="Gao S."/>
            <person name="Zong X."/>
        </authorList>
    </citation>
    <scope>NUCLEOTIDE SEQUENCE [LARGE SCALE GENOMIC DNA]</scope>
    <source>
        <strain evidence="2 3">cv. Zhongwan 6</strain>
    </source>
</reference>